<keyword evidence="1" id="KW-0812">Transmembrane</keyword>
<organism evidence="2 3">
    <name type="scientific">Paracoccus yeei</name>
    <dbReference type="NCBI Taxonomy" id="147645"/>
    <lineage>
        <taxon>Bacteria</taxon>
        <taxon>Pseudomonadati</taxon>
        <taxon>Pseudomonadota</taxon>
        <taxon>Alphaproteobacteria</taxon>
        <taxon>Rhodobacterales</taxon>
        <taxon>Paracoccaceae</taxon>
        <taxon>Paracoccus</taxon>
    </lineage>
</organism>
<evidence type="ECO:0000313" key="3">
    <source>
        <dbReference type="Proteomes" id="UP000272010"/>
    </source>
</evidence>
<dbReference type="EMBL" id="CP031078">
    <property type="protein sequence ID" value="AYF02127.1"/>
    <property type="molecule type" value="Genomic_DNA"/>
</dbReference>
<dbReference type="Proteomes" id="UP000272010">
    <property type="component" value="Chromosome"/>
</dbReference>
<evidence type="ECO:0000313" key="2">
    <source>
        <dbReference type="EMBL" id="AYF02127.1"/>
    </source>
</evidence>
<reference evidence="3" key="1">
    <citation type="submission" date="2018-07" db="EMBL/GenBank/DDBJ databases">
        <title>Genome Structure of the Opportunistic Pathogen Paracoccus yeei (Alphaproteobacteria) and Identification of Putative Virulence Factors.</title>
        <authorList>
            <person name="Lasek R."/>
            <person name="Szuplewska M."/>
            <person name="Mitura M."/>
            <person name="Decewicz P."/>
            <person name="Chmielowska C."/>
            <person name="Pawlot A."/>
            <person name="Sentkowska D."/>
            <person name="Czarnecki J."/>
            <person name="Bartosik D."/>
        </authorList>
    </citation>
    <scope>NUCLEOTIDE SEQUENCE [LARGE SCALE GENOMIC DNA]</scope>
    <source>
        <strain evidence="3">CCUG 32053</strain>
    </source>
</reference>
<dbReference type="RefSeq" id="WP_120442513.1">
    <property type="nucleotide sequence ID" value="NZ_CP031078.1"/>
</dbReference>
<keyword evidence="1" id="KW-0472">Membrane</keyword>
<evidence type="ECO:0000256" key="1">
    <source>
        <dbReference type="SAM" id="Phobius"/>
    </source>
</evidence>
<feature type="transmembrane region" description="Helical" evidence="1">
    <location>
        <begin position="15"/>
        <end position="48"/>
    </location>
</feature>
<keyword evidence="1" id="KW-1133">Transmembrane helix</keyword>
<name>A0A386UNF2_9RHOB</name>
<proteinExistence type="predicted"/>
<accession>A0A386UNF2</accession>
<sequence length="111" mass="11607">MIRDLLTAEAQRDPYVWAAVLVAHAGIGVALWVLTGSLVAVGGIYAGFELVQALTSRRALIWDSLLDWSAVNLGAVLGWALEAGQRPIQMGAITSVAVVAAVGAAVRRAKL</sequence>
<gene>
    <name evidence="2" type="ORF">PY32053_02531</name>
</gene>
<protein>
    <submittedName>
        <fullName evidence="2">Uncharacterized protein</fullName>
    </submittedName>
</protein>
<dbReference type="AlphaFoldDB" id="A0A386UNF2"/>
<feature type="transmembrane region" description="Helical" evidence="1">
    <location>
        <begin position="87"/>
        <end position="106"/>
    </location>
</feature>